<dbReference type="RefSeq" id="WP_190432946.1">
    <property type="nucleotide sequence ID" value="NZ_JAMPKM010000017.1"/>
</dbReference>
<dbReference type="Proteomes" id="UP001464891">
    <property type="component" value="Unassembled WGS sequence"/>
</dbReference>
<gene>
    <name evidence="3" type="ORF">NC998_22715</name>
</gene>
<dbReference type="EMBL" id="JAMPKM010000017">
    <property type="protein sequence ID" value="MEP0819920.1"/>
    <property type="molecule type" value="Genomic_DNA"/>
</dbReference>
<feature type="compositionally biased region" description="Pro residues" evidence="1">
    <location>
        <begin position="18"/>
        <end position="44"/>
    </location>
</feature>
<reference evidence="3 4" key="1">
    <citation type="submission" date="2022-04" db="EMBL/GenBank/DDBJ databases">
        <title>Positive selection, recombination, and allopatry shape intraspecific diversity of widespread and dominant cyanobacteria.</title>
        <authorList>
            <person name="Wei J."/>
            <person name="Shu W."/>
            <person name="Hu C."/>
        </authorList>
    </citation>
    <scope>NUCLEOTIDE SEQUENCE [LARGE SCALE GENOMIC DNA]</scope>
    <source>
        <strain evidence="3 4">GB2-A4</strain>
    </source>
</reference>
<feature type="region of interest" description="Disordered" evidence="1">
    <location>
        <begin position="1"/>
        <end position="49"/>
    </location>
</feature>
<evidence type="ECO:0000313" key="4">
    <source>
        <dbReference type="Proteomes" id="UP001464891"/>
    </source>
</evidence>
<evidence type="ECO:0000256" key="1">
    <source>
        <dbReference type="SAM" id="MobiDB-lite"/>
    </source>
</evidence>
<comment type="caution">
    <text evidence="3">The sequence shown here is derived from an EMBL/GenBank/DDBJ whole genome shotgun (WGS) entry which is preliminary data.</text>
</comment>
<keyword evidence="2" id="KW-0472">Membrane</keyword>
<keyword evidence="2" id="KW-1133">Transmembrane helix</keyword>
<accession>A0ABV0JFS3</accession>
<sequence>MGIKPDKTALQPQKKPKLLPPRKPATPRPPASAAPPRVPSPPQTPTKAQGNSWLSLLGALALLCGAAGLTVGGAWIAILLIVDPDAIVGLNQYLPTWTRIPVANQETYQTLSEIRASIRQAGRIPGEPISLGNEAKGANKSATATDLLIPVLARRPLCQATSTLDSTKSNCEQIVELQVYRPVEDARRQIKQEQSYWLASQIAVAGPEESFAIAPLVDANSENQGSARSLPLTTIQRFEGKVPTSGVWLLLSGELVRGDDTIAYGRVAHYNPDRDYLGWMLEWTSSTGQAPAWKAITSGATPELVVDQTVGLEPQFEVYQVQPRQFLPDPIQLEAISLSDPAFDTETYGKIMTLARSGLWSPALAWFKSLRQASEANPDLWSNAAQAEMDFVRLHAEATQAQAEKSWASPSQQVLTNLIDGRWARALSVFQASVDNSQEVASLLKGDADRLWNRVEAALKVDPMQTDAKAWGALIVGAKKDKAAAIAWLKKQPQTKPAAIAQISKLLDRLDPNFSDVVPPSTHLSQVVGTAEPIKQINPADWWQLKNSSLKLEAGQTWYEVEVTAFYDGKRWQRSNFSDLKFSKADGAEPLWNLLGLTTDPQLQILVWTDAGQQDTVFATAKAIQLQGGTIRILAAGDPLPAPTAAQPLPRPLALTTTALQWTTPAVTTLADLNQQQPKLANPILQALATELQQSNQLPAGVTATPAGLLQQSEIGSWQVQQIDLTGNQQIEAVFTLDPETLATLQLDQPDAQKRPAGRSRTLIVSDTGAVLYNEFNGTAQQSLLAIADLGDGGISVLVVDGSTGYRLQRWSSKKQQFE</sequence>
<evidence type="ECO:0000313" key="3">
    <source>
        <dbReference type="EMBL" id="MEP0819920.1"/>
    </source>
</evidence>
<organism evidence="3 4">
    <name type="scientific">Trichocoleus desertorum GB2-A4</name>
    <dbReference type="NCBI Taxonomy" id="2933944"/>
    <lineage>
        <taxon>Bacteria</taxon>
        <taxon>Bacillati</taxon>
        <taxon>Cyanobacteriota</taxon>
        <taxon>Cyanophyceae</taxon>
        <taxon>Leptolyngbyales</taxon>
        <taxon>Trichocoleusaceae</taxon>
        <taxon>Trichocoleus</taxon>
    </lineage>
</organism>
<name>A0ABV0JFS3_9CYAN</name>
<feature type="transmembrane region" description="Helical" evidence="2">
    <location>
        <begin position="53"/>
        <end position="82"/>
    </location>
</feature>
<keyword evidence="4" id="KW-1185">Reference proteome</keyword>
<evidence type="ECO:0000256" key="2">
    <source>
        <dbReference type="SAM" id="Phobius"/>
    </source>
</evidence>
<proteinExistence type="predicted"/>
<keyword evidence="2" id="KW-0812">Transmembrane</keyword>
<protein>
    <submittedName>
        <fullName evidence="3">Uncharacterized protein</fullName>
    </submittedName>
</protein>